<accession>A0ABR7I4R7</accession>
<organism evidence="1 2">
    <name type="scientific">Blautia intestinalis</name>
    <dbReference type="NCBI Taxonomy" id="2763028"/>
    <lineage>
        <taxon>Bacteria</taxon>
        <taxon>Bacillati</taxon>
        <taxon>Bacillota</taxon>
        <taxon>Clostridia</taxon>
        <taxon>Lachnospirales</taxon>
        <taxon>Lachnospiraceae</taxon>
        <taxon>Blautia</taxon>
    </lineage>
</organism>
<comment type="caution">
    <text evidence="1">The sequence shown here is derived from an EMBL/GenBank/DDBJ whole genome shotgun (WGS) entry which is preliminary data.</text>
</comment>
<dbReference type="EMBL" id="JACOQE010000011">
    <property type="protein sequence ID" value="MBC5741501.1"/>
    <property type="molecule type" value="Genomic_DNA"/>
</dbReference>
<evidence type="ECO:0000313" key="1">
    <source>
        <dbReference type="EMBL" id="MBC5741501.1"/>
    </source>
</evidence>
<gene>
    <name evidence="1" type="ORF">H8Z79_13865</name>
</gene>
<proteinExistence type="predicted"/>
<evidence type="ECO:0000313" key="2">
    <source>
        <dbReference type="Proteomes" id="UP000633936"/>
    </source>
</evidence>
<dbReference type="InterPro" id="IPR009319">
    <property type="entry name" value="Phage_A118_VSP1"/>
</dbReference>
<dbReference type="Proteomes" id="UP000633936">
    <property type="component" value="Unassembled WGS sequence"/>
</dbReference>
<reference evidence="1 2" key="1">
    <citation type="submission" date="2020-08" db="EMBL/GenBank/DDBJ databases">
        <title>Genome public.</title>
        <authorList>
            <person name="Liu C."/>
            <person name="Sun Q."/>
        </authorList>
    </citation>
    <scope>NUCLEOTIDE SEQUENCE [LARGE SCALE GENOMIC DNA]</scope>
    <source>
        <strain evidence="1 2">27-44</strain>
    </source>
</reference>
<sequence length="553" mass="63310">MAKINDEYDIGAAFEAIENELISSMIRNFENHKQEELDEKKYWSMWQTEMLKSLEKYKHDNQKKYGKQFKDINKQIEVLIRLARSEGGMNQEKRILEEIKKGFPAKRISKGGTAEFFKVNDRKLDALIQATTSDMQKAEAAVLRMANDQYRKIIYNAQVYANTGTGTYEKAVDMATKDFLSAGLNCIQYTNGARHTIADYADMAIRTASKRAYLQGEGEMRKQWGMHLVIMNKRGSPCPKCLPFVGKILIDDVWSGGNSKDGKYPLMSSAIAAGLYHPRCKDSHTTYFPGITTVDPKYNKQEISELEDQAQQEARQQYAERQEKRFGRLAEFSLDPENQQKYKQKQKEWKTVAADLSIGESANIENLRNGNNKVSLSYINTEVYRRKFNQITNNTSVNDALRKYSKAMLTHRNGTDGEDLYIISVKTGKRLFSKTTGANELGVELNKDEIQSIKRFAKDEGIIAIHNHPTNLLPTGSDFVSAGARGYDFGLVATHDGRVFWYKPGSKPFRSEYFNKTVDKYASEPYNYDIEKAQVKTLSEFKKEFGIEWRELN</sequence>
<dbReference type="RefSeq" id="WP_118040734.1">
    <property type="nucleotide sequence ID" value="NZ_JACOQE010000011.1"/>
</dbReference>
<name>A0ABR7I4R7_9FIRM</name>
<dbReference type="Pfam" id="PF06152">
    <property type="entry name" value="Phage_min_cap2"/>
    <property type="match status" value="1"/>
</dbReference>
<keyword evidence="2" id="KW-1185">Reference proteome</keyword>
<protein>
    <submittedName>
        <fullName evidence="1">Minor capsid protein</fullName>
    </submittedName>
</protein>